<proteinExistence type="predicted"/>
<dbReference type="EMBL" id="SIXH01000250">
    <property type="protein sequence ID" value="TBO57172.1"/>
    <property type="molecule type" value="Genomic_DNA"/>
</dbReference>
<evidence type="ECO:0000313" key="2">
    <source>
        <dbReference type="EMBL" id="TBO57172.1"/>
    </source>
</evidence>
<dbReference type="RefSeq" id="WP_131124809.1">
    <property type="nucleotide sequence ID" value="NZ_SIXH01000250.1"/>
</dbReference>
<dbReference type="AlphaFoldDB" id="A0A4Q9HQG7"/>
<protein>
    <submittedName>
        <fullName evidence="2">Uncharacterized protein</fullName>
    </submittedName>
</protein>
<feature type="region of interest" description="Disordered" evidence="1">
    <location>
        <begin position="58"/>
        <end position="98"/>
    </location>
</feature>
<evidence type="ECO:0000313" key="3">
    <source>
        <dbReference type="Proteomes" id="UP000292452"/>
    </source>
</evidence>
<name>A0A4Q9HQG7_STRKA</name>
<gene>
    <name evidence="2" type="ORF">EYS09_24035</name>
</gene>
<reference evidence="2 3" key="1">
    <citation type="submission" date="2019-02" db="EMBL/GenBank/DDBJ databases">
        <title>Draft Genome Sequence of Streptomyces sp. AM-2504, identified by 16S rRNA comparative analysis as a Streptomyces Kasugaensis strain.</title>
        <authorList>
            <person name="Napolioni V."/>
            <person name="Giuliodori A.M."/>
            <person name="Spurio R."/>
            <person name="Fabbretti A."/>
        </authorList>
    </citation>
    <scope>NUCLEOTIDE SEQUENCE [LARGE SCALE GENOMIC DNA]</scope>
    <source>
        <strain evidence="2 3">AM-2504</strain>
    </source>
</reference>
<keyword evidence="3" id="KW-1185">Reference proteome</keyword>
<evidence type="ECO:0000256" key="1">
    <source>
        <dbReference type="SAM" id="MobiDB-lite"/>
    </source>
</evidence>
<sequence>MARLSAEEKALLQRLMEEAEQEQSEAEPEKIADQVDAAGSEEIIVFRGNAEAFKKAFGFAAPEPSQKNEEKAEETAEAEAEPEQKKEPKAPSRSKYFG</sequence>
<feature type="region of interest" description="Disordered" evidence="1">
    <location>
        <begin position="16"/>
        <end position="35"/>
    </location>
</feature>
<comment type="caution">
    <text evidence="2">The sequence shown here is derived from an EMBL/GenBank/DDBJ whole genome shotgun (WGS) entry which is preliminary data.</text>
</comment>
<organism evidence="2 3">
    <name type="scientific">Streptomyces kasugaensis</name>
    <dbReference type="NCBI Taxonomy" id="1946"/>
    <lineage>
        <taxon>Bacteria</taxon>
        <taxon>Bacillati</taxon>
        <taxon>Actinomycetota</taxon>
        <taxon>Actinomycetes</taxon>
        <taxon>Kitasatosporales</taxon>
        <taxon>Streptomycetaceae</taxon>
        <taxon>Streptomyces</taxon>
    </lineage>
</organism>
<dbReference type="Proteomes" id="UP000292452">
    <property type="component" value="Unassembled WGS sequence"/>
</dbReference>
<accession>A0A4Q9HQG7</accession>